<accession>A0A915HRV8</accession>
<protein>
    <submittedName>
        <fullName evidence="2">Uncharacterized protein</fullName>
    </submittedName>
</protein>
<dbReference type="Proteomes" id="UP000887565">
    <property type="component" value="Unplaced"/>
</dbReference>
<name>A0A915HRV8_ROMCU</name>
<proteinExistence type="predicted"/>
<dbReference type="WBParaSite" id="nRc.2.0.1.t04474-RA">
    <property type="protein sequence ID" value="nRc.2.0.1.t04474-RA"/>
    <property type="gene ID" value="nRc.2.0.1.g04474"/>
</dbReference>
<keyword evidence="1" id="KW-1185">Reference proteome</keyword>
<evidence type="ECO:0000313" key="2">
    <source>
        <dbReference type="WBParaSite" id="nRc.2.0.1.t04474-RA"/>
    </source>
</evidence>
<sequence>MTSASNLVTDFVGVAGSNVIHDQPDSGSGYSKRDDQLNDSKKIIALLEVIAENTTKSVPLLEKLMSGQISEQEPTVIAIKNEIVILNENSEISETNGHMTEPEINRPMDSLSRSNRTMVNDIFLEKVKAIPTELYMNSSIVDALQQVARSRSNFAQIVLKELFTNEERHRVTISGANDFRKLDPKKID</sequence>
<organism evidence="1 2">
    <name type="scientific">Romanomermis culicivorax</name>
    <name type="common">Nematode worm</name>
    <dbReference type="NCBI Taxonomy" id="13658"/>
    <lineage>
        <taxon>Eukaryota</taxon>
        <taxon>Metazoa</taxon>
        <taxon>Ecdysozoa</taxon>
        <taxon>Nematoda</taxon>
        <taxon>Enoplea</taxon>
        <taxon>Dorylaimia</taxon>
        <taxon>Mermithida</taxon>
        <taxon>Mermithoidea</taxon>
        <taxon>Mermithidae</taxon>
        <taxon>Romanomermis</taxon>
    </lineage>
</organism>
<dbReference type="AlphaFoldDB" id="A0A915HRV8"/>
<reference evidence="2" key="1">
    <citation type="submission" date="2022-11" db="UniProtKB">
        <authorList>
            <consortium name="WormBaseParasite"/>
        </authorList>
    </citation>
    <scope>IDENTIFICATION</scope>
</reference>
<evidence type="ECO:0000313" key="1">
    <source>
        <dbReference type="Proteomes" id="UP000887565"/>
    </source>
</evidence>